<dbReference type="STRING" id="1244869.H261_09849"/>
<dbReference type="InterPro" id="IPR000671">
    <property type="entry name" value="Peptidase_A31"/>
</dbReference>
<dbReference type="CDD" id="cd06066">
    <property type="entry name" value="H2MP_NAD-link-bidir"/>
    <property type="match status" value="1"/>
</dbReference>
<dbReference type="PANTHER" id="PTHR30302:SF5">
    <property type="entry name" value="SLR1876 PROTEIN"/>
    <property type="match status" value="1"/>
</dbReference>
<evidence type="ECO:0000313" key="1">
    <source>
        <dbReference type="EMBL" id="EME70100.1"/>
    </source>
</evidence>
<dbReference type="GO" id="GO:0016485">
    <property type="term" value="P:protein processing"/>
    <property type="evidence" value="ECO:0007669"/>
    <property type="project" value="TreeGrafter"/>
</dbReference>
<dbReference type="PATRIC" id="fig|1244869.3.peg.1991"/>
<dbReference type="GO" id="GO:0008047">
    <property type="term" value="F:enzyme activator activity"/>
    <property type="evidence" value="ECO:0007669"/>
    <property type="project" value="InterPro"/>
</dbReference>
<dbReference type="AlphaFoldDB" id="M2Z726"/>
<sequence length="153" mass="16267">MTAPTLIFGWGNPSRGDDALGPALLDAVEALRDAHPEWGPVELLTDFQLQVEHALDLEGRDRVLFVDASAAPDDAPFRAAPILPAKDASFTSHALSPQGVMHVFTEIKRMPPPPCTLLAIAGEAFELGEPLSAAAQAHLDAALAWTKAWLAAE</sequence>
<dbReference type="InterPro" id="IPR023430">
    <property type="entry name" value="Pept_HybD-like_dom_sf"/>
</dbReference>
<dbReference type="Gene3D" id="3.40.50.1450">
    <property type="entry name" value="HybD-like"/>
    <property type="match status" value="1"/>
</dbReference>
<protein>
    <submittedName>
        <fullName evidence="1">NiFe hydrogenase</fullName>
    </submittedName>
</protein>
<keyword evidence="2" id="KW-1185">Reference proteome</keyword>
<reference evidence="1 2" key="1">
    <citation type="journal article" date="2014" name="Genome Announc.">
        <title>Draft Genome Sequence of Magnetospirillum sp. Strain SO-1, a Freshwater Magnetotactic Bacterium Isolated from the Ol'khovka River, Russia.</title>
        <authorList>
            <person name="Grouzdev D.S."/>
            <person name="Dziuba M.V."/>
            <person name="Sukhacheva M.S."/>
            <person name="Mardanov A.V."/>
            <person name="Beletskiy A.V."/>
            <person name="Kuznetsov B.B."/>
            <person name="Skryabin K.G."/>
        </authorList>
    </citation>
    <scope>NUCLEOTIDE SEQUENCE [LARGE SCALE GENOMIC DNA]</scope>
    <source>
        <strain evidence="1 2">SO-1</strain>
    </source>
</reference>
<name>M2Z726_9PROT</name>
<accession>M2Z726</accession>
<dbReference type="SUPFAM" id="SSF53163">
    <property type="entry name" value="HybD-like"/>
    <property type="match status" value="1"/>
</dbReference>
<organism evidence="1 2">
    <name type="scientific">Paramagnetospirillum caucaseum</name>
    <dbReference type="NCBI Taxonomy" id="1244869"/>
    <lineage>
        <taxon>Bacteria</taxon>
        <taxon>Pseudomonadati</taxon>
        <taxon>Pseudomonadota</taxon>
        <taxon>Alphaproteobacteria</taxon>
        <taxon>Rhodospirillales</taxon>
        <taxon>Magnetospirillaceae</taxon>
        <taxon>Paramagnetospirillum</taxon>
    </lineage>
</organism>
<dbReference type="PANTHER" id="PTHR30302">
    <property type="entry name" value="HYDROGENASE 1 MATURATION PROTEASE"/>
    <property type="match status" value="1"/>
</dbReference>
<dbReference type="eggNOG" id="COG0680">
    <property type="taxonomic scope" value="Bacteria"/>
</dbReference>
<dbReference type="Proteomes" id="UP000011744">
    <property type="component" value="Unassembled WGS sequence"/>
</dbReference>
<gene>
    <name evidence="1" type="ORF">H261_09849</name>
</gene>
<evidence type="ECO:0000313" key="2">
    <source>
        <dbReference type="Proteomes" id="UP000011744"/>
    </source>
</evidence>
<dbReference type="GO" id="GO:0004175">
    <property type="term" value="F:endopeptidase activity"/>
    <property type="evidence" value="ECO:0007669"/>
    <property type="project" value="TreeGrafter"/>
</dbReference>
<comment type="caution">
    <text evidence="1">The sequence shown here is derived from an EMBL/GenBank/DDBJ whole genome shotgun (WGS) entry which is preliminary data.</text>
</comment>
<proteinExistence type="predicted"/>
<dbReference type="NCBIfam" id="TIGR00072">
    <property type="entry name" value="hydrog_prot"/>
    <property type="match status" value="1"/>
</dbReference>
<dbReference type="OrthoDB" id="9792731at2"/>
<dbReference type="RefSeq" id="WP_008616906.1">
    <property type="nucleotide sequence ID" value="NZ_AONQ01000022.1"/>
</dbReference>
<dbReference type="EMBL" id="AONQ01000022">
    <property type="protein sequence ID" value="EME70100.1"/>
    <property type="molecule type" value="Genomic_DNA"/>
</dbReference>